<keyword evidence="1" id="KW-0677">Repeat</keyword>
<dbReference type="PANTHER" id="PTHR24273:SF32">
    <property type="entry name" value="HYALIN"/>
    <property type="match status" value="1"/>
</dbReference>
<feature type="domain" description="HYR" evidence="7">
    <location>
        <begin position="2082"/>
        <end position="2176"/>
    </location>
</feature>
<feature type="domain" description="HYR" evidence="7">
    <location>
        <begin position="220"/>
        <end position="303"/>
    </location>
</feature>
<feature type="domain" description="HYR" evidence="7">
    <location>
        <begin position="3548"/>
        <end position="3628"/>
    </location>
</feature>
<evidence type="ECO:0000256" key="3">
    <source>
        <dbReference type="SAM" id="MobiDB-lite"/>
    </source>
</evidence>
<feature type="signal peptide" evidence="5">
    <location>
        <begin position="1"/>
        <end position="31"/>
    </location>
</feature>
<feature type="domain" description="HYR" evidence="7">
    <location>
        <begin position="3382"/>
        <end position="3466"/>
    </location>
</feature>
<evidence type="ECO:0000256" key="5">
    <source>
        <dbReference type="SAM" id="SignalP"/>
    </source>
</evidence>
<dbReference type="SMART" id="SM00181">
    <property type="entry name" value="EGF"/>
    <property type="match status" value="2"/>
</dbReference>
<reference evidence="8" key="1">
    <citation type="submission" date="2022-11" db="UniProtKB">
        <authorList>
            <consortium name="EnsemblMetazoa"/>
        </authorList>
    </citation>
    <scope>IDENTIFICATION</scope>
</reference>
<evidence type="ECO:0000256" key="1">
    <source>
        <dbReference type="ARBA" id="ARBA00022737"/>
    </source>
</evidence>
<feature type="region of interest" description="Disordered" evidence="3">
    <location>
        <begin position="411"/>
        <end position="431"/>
    </location>
</feature>
<dbReference type="OrthoDB" id="6515930at2759"/>
<feature type="chain" id="PRO_5036861233" description="HYR domain-containing protein" evidence="5">
    <location>
        <begin position="32"/>
        <end position="4605"/>
    </location>
</feature>
<dbReference type="PANTHER" id="PTHR24273">
    <property type="entry name" value="FI04643P-RELATED"/>
    <property type="match status" value="1"/>
</dbReference>
<feature type="domain" description="HYR" evidence="7">
    <location>
        <begin position="4035"/>
        <end position="4117"/>
    </location>
</feature>
<accession>A0A913ZMM2</accession>
<evidence type="ECO:0000313" key="9">
    <source>
        <dbReference type="Proteomes" id="UP000887568"/>
    </source>
</evidence>
<dbReference type="InterPro" id="IPR013783">
    <property type="entry name" value="Ig-like_fold"/>
</dbReference>
<dbReference type="EnsemblMetazoa" id="XM_038196412.1">
    <property type="protein sequence ID" value="XP_038052340.1"/>
    <property type="gene ID" value="LOC119725047"/>
</dbReference>
<feature type="disulfide bond" evidence="2">
    <location>
        <begin position="4470"/>
        <end position="4479"/>
    </location>
</feature>
<feature type="domain" description="HYR" evidence="7">
    <location>
        <begin position="2971"/>
        <end position="3052"/>
    </location>
</feature>
<feature type="domain" description="HYR" evidence="7">
    <location>
        <begin position="141"/>
        <end position="219"/>
    </location>
</feature>
<feature type="domain" description="EGF-like" evidence="6">
    <location>
        <begin position="4442"/>
        <end position="4480"/>
    </location>
</feature>
<dbReference type="Gene3D" id="2.10.25.10">
    <property type="entry name" value="Laminin"/>
    <property type="match status" value="1"/>
</dbReference>
<feature type="domain" description="HYR" evidence="7">
    <location>
        <begin position="3053"/>
        <end position="3136"/>
    </location>
</feature>
<evidence type="ECO:0000256" key="2">
    <source>
        <dbReference type="PROSITE-ProRule" id="PRU00076"/>
    </source>
</evidence>
<feature type="domain" description="HYR" evidence="7">
    <location>
        <begin position="3302"/>
        <end position="3381"/>
    </location>
</feature>
<dbReference type="InterPro" id="IPR000742">
    <property type="entry name" value="EGF"/>
</dbReference>
<feature type="domain" description="HYR" evidence="7">
    <location>
        <begin position="1702"/>
        <end position="1796"/>
    </location>
</feature>
<keyword evidence="2" id="KW-0245">EGF-like domain</keyword>
<dbReference type="PROSITE" id="PS01186">
    <property type="entry name" value="EGF_2"/>
    <property type="match status" value="2"/>
</dbReference>
<feature type="domain" description="HYR" evidence="7">
    <location>
        <begin position="3790"/>
        <end position="3874"/>
    </location>
</feature>
<feature type="domain" description="HYR" evidence="7">
    <location>
        <begin position="1128"/>
        <end position="1219"/>
    </location>
</feature>
<feature type="domain" description="HYR" evidence="7">
    <location>
        <begin position="3467"/>
        <end position="3547"/>
    </location>
</feature>
<feature type="domain" description="HYR" evidence="7">
    <location>
        <begin position="3137"/>
        <end position="3217"/>
    </location>
</feature>
<feature type="domain" description="HYR" evidence="7">
    <location>
        <begin position="3875"/>
        <end position="3956"/>
    </location>
</feature>
<feature type="disulfide bond" evidence="2">
    <location>
        <begin position="4451"/>
        <end position="4468"/>
    </location>
</feature>
<feature type="domain" description="HYR" evidence="7">
    <location>
        <begin position="1899"/>
        <end position="1990"/>
    </location>
</feature>
<feature type="domain" description="HYR" evidence="7">
    <location>
        <begin position="2724"/>
        <end position="2801"/>
    </location>
</feature>
<keyword evidence="2" id="KW-1015">Disulfide bond</keyword>
<dbReference type="GeneID" id="119725047"/>
<comment type="caution">
    <text evidence="2">Lacks conserved residue(s) required for the propagation of feature annotation.</text>
</comment>
<feature type="domain" description="HYR" evidence="7">
    <location>
        <begin position="2802"/>
        <end position="2888"/>
    </location>
</feature>
<dbReference type="SUPFAM" id="SSF57196">
    <property type="entry name" value="EGF/Laminin"/>
    <property type="match status" value="1"/>
</dbReference>
<dbReference type="PROSITE" id="PS50026">
    <property type="entry name" value="EGF_3"/>
    <property type="match status" value="1"/>
</dbReference>
<feature type="domain" description="HYR" evidence="7">
    <location>
        <begin position="759"/>
        <end position="842"/>
    </location>
</feature>
<keyword evidence="4" id="KW-1133">Transmembrane helix</keyword>
<feature type="domain" description="HYR" evidence="7">
    <location>
        <begin position="396"/>
        <end position="476"/>
    </location>
</feature>
<evidence type="ECO:0000259" key="7">
    <source>
        <dbReference type="PROSITE" id="PS50825"/>
    </source>
</evidence>
<feature type="domain" description="HYR" evidence="7">
    <location>
        <begin position="558"/>
        <end position="651"/>
    </location>
</feature>
<feature type="domain" description="HYR" evidence="7">
    <location>
        <begin position="2640"/>
        <end position="2723"/>
    </location>
</feature>
<feature type="domain" description="HYR" evidence="7">
    <location>
        <begin position="2465"/>
        <end position="2559"/>
    </location>
</feature>
<name>A0A913ZMM2_PATMI</name>
<feature type="domain" description="HYR" evidence="7">
    <location>
        <begin position="4201"/>
        <end position="4281"/>
    </location>
</feature>
<dbReference type="RefSeq" id="XP_038052340.1">
    <property type="nucleotide sequence ID" value="XM_038196412.1"/>
</dbReference>
<dbReference type="Pfam" id="PF02494">
    <property type="entry name" value="HYR"/>
    <property type="match status" value="36"/>
</dbReference>
<feature type="domain" description="HYR" evidence="7">
    <location>
        <begin position="4119"/>
        <end position="4200"/>
    </location>
</feature>
<feature type="domain" description="HYR" evidence="7">
    <location>
        <begin position="2279"/>
        <end position="2373"/>
    </location>
</feature>
<dbReference type="CDD" id="cd00054">
    <property type="entry name" value="EGF_CA"/>
    <property type="match status" value="1"/>
</dbReference>
<evidence type="ECO:0000256" key="4">
    <source>
        <dbReference type="SAM" id="Phobius"/>
    </source>
</evidence>
<dbReference type="Proteomes" id="UP000887568">
    <property type="component" value="Unplaced"/>
</dbReference>
<dbReference type="PROSITE" id="PS00022">
    <property type="entry name" value="EGF_1"/>
    <property type="match status" value="1"/>
</dbReference>
<keyword evidence="4" id="KW-0812">Transmembrane</keyword>
<keyword evidence="5" id="KW-0732">Signal</keyword>
<feature type="domain" description="HYR" evidence="7">
    <location>
        <begin position="3706"/>
        <end position="3789"/>
    </location>
</feature>
<evidence type="ECO:0000313" key="8">
    <source>
        <dbReference type="EnsemblMetazoa" id="XP_038052340.1"/>
    </source>
</evidence>
<dbReference type="InterPro" id="IPR003410">
    <property type="entry name" value="HYR_dom"/>
</dbReference>
<feature type="domain" description="HYR" evidence="7">
    <location>
        <begin position="2560"/>
        <end position="2639"/>
    </location>
</feature>
<feature type="domain" description="HYR" evidence="7">
    <location>
        <begin position="3218"/>
        <end position="3301"/>
    </location>
</feature>
<protein>
    <recommendedName>
        <fullName evidence="10">HYR domain-containing protein</fullName>
    </recommendedName>
</protein>
<sequence length="4605" mass="492102">MATGEGRKDICHFSAFLTLMVALLWLNCGEALVFDNSTCPPPEATYGDPPDTIQITLAPESSTAIVSWTNPVLVSPPASTLAFIFCDPDPNMDPDVFCSSGNEFPVTVNNEHGGRVEVIYQLSDTSDLFDQADCTFYISILDGTDPTITCPASFTANTDLDTATFEYYLPTPDISDNSEGVVFTTDFISGTALNVGSHVVTFTATDTSGNTANCSFTVNVEDNQIPYLECLPTLEINTEIDLPHGIATWMIPAPIDNSGGVINQDENLVSPANLPIGRHVVTYNATDESGNTAECTFDIIVTDNQPPKIECQQLNYTTEAGQPYASVTLPLEPPMVSDNSGHYTVLAVITYPDGSEIVYDTALSQPFRYDESYSMQYSVVDGSGQMVACAVSIVVEDDEAPVIMCPPDDSRSTDVGMPHSSDAPGLPTVSDNSGEDIAFTVDDTGPYEIGASPVTFSVEDSNGNSASCLVTITVIDDERPTNLTCGDGFVSTDPGSVIATAAYTLPTADDNSGLAVTVQCIPVLGAPLTLGSHMVTCVFRDQAEPVNVNYCTITLEVIDLEDPVISCPPNVSVPTDSGQAFASLTLPTGYTATDNLGISHVNVVGVNGEGPFAPGDSYNFLLSASPYSWYYIATDTAGNNNSCFWTVNVYDDEPPVVGSCDFFTGSPFSTDSNQRYSTVDIDSPSVSDNSGFYETRVFLYSPADRSAELIGPLAYNISELPISIELDYNLTFSYYLSMCFNDAAGNAVCPQCADYFHVIDDESPTVLCPDDVQGVTDPGVHDVQLSFSQASYSDNSDDSLAFQQLGGESGDRYPYGTHTITFTVTDLSNNVGSCDMTITVDDDQNPTIVCPANVNVNTDVAESYASVSLQNFMSMSDNVGITDTWVDALASMHEVGDTLSFGYSAMPYQVTYQARDDAGNAANCLITVTVGDNEMPTITCPANGLINLNTDDGQSYATSTVPSEDMQNDNVGVASVVITVNDQNGEVLSAGAERTFPFGTNSLYYKITDVADNENSCTLTIEVEDHEMPTITCPSDGLINANTDSGQAYANITLPNEDVKNDNVAVASVVITTVDPNGASRRRRLLFVGDMFNPGDQMTFLYGTNYVYYIITDTSGNENSCTLTIEVGDDQDPMIVCPANVNVNTDVAESYASVSLQNFMSMSDNVGITDTWVDALASMHEVGDTLSFGYSAMPYPVTYQAQDDAGNTVSCSITVTVWDNEMPTITCPANGLINLNTDDGQSYATSTVFSQDMHYDNVQVASVVITVNDQNGEVLSAGADRTFQFGTNSLYYKITDVAGNENNCTLTIEVEDDEMPTITCPSDGLINANTDSGQAYANITLPNEDVENDNVAVASVVITTVDPNGASRRRRLLFGGDMFHPGDQRTFPYGTNYVYYIITDTSGNENSCTLTIEVGDDQNPTIVCPANVNVNTDVAESYASVSLQNFMSMSDNVGITDTWINAGGSVHDVGDTVSFDYSTMPYQVTYQARDHAGNAANCLITVTVGDNEMPTITCPANGLINLNTDDGQSYATSTVPSEAMQHDNVQVTSVVITVNDQNGEVLSAGATRTFQFGTNSLYYKITDSAGNENSCTLTIEVEDDEMPTITCPSDGLINANTDSGQAYATITLPNEDFENDNVAVASVVITTVDPNVAMRRRRLLNDGDMFNPGDESTFPYGTNYVYYIITDTSGNENSCTLTIEVGDNEMPTITCPSNGLINLNTDDGQSYATSTVFSQDMHYDNVQVASVVITVNDQNGEVLSAGADRTFQFGTNSLYYKITDSAGNENNCTLTIEVEDHEMPTITCPSDGLINANTDSGQAYANITLPNEDVKNDNVAVASVVITTVDPNGASRRRRLLFVGDMFNPGDQMTFLYGTNYVYYIITDTSGNENSCTLTIEVGDDQDPMIVCPANVNVNTDVAESYASVSLQNFMSMSDNVGITDTWINAGGSVHDVGDTVSFDYSTTPYQVTYQAQDDAGNTVSCSITVTVWDNEMPTITCPSNGLINLNTDDGQSYATSTVFSQDMHYDNVQVASVVITVNDQNGEVLSAGADRTFQFGTNSLYYKITDSAGNENNCTLTIEVEDNEMPTITCPANGLINLNTDDGQSYATSTVPSEALQNDNVEVLSVVITVNDQNGEVLSPGANRTFQFGTNNLYYKITDVAGNENNCTLTIEVEDDEMPTITCPSDGLINANTDSGQAYANITLPNEDVENDNVAVASVVITTVDPNGASRRRRLLFGGDMFHPGDQMTFPYGTNYVYYIITDTSDNENSCTLTIEVGDNEMPTITCPANGLINLNTDDGQSYATSTVPSEDMQNDNVEVLSVNITVNDQNGEVLSAGANRTFQFGTNSLYYKITDVAGNENFCTLTIEVEDMEPPAVSCSSSFSVETQEGSNQVLVPLPEFLDRSDNVGLGPSFVRSSLHVGRFEVGDNVSFWYQNSVPVVLTYYAFDTRENYASCDLNVTVTDPEPPVNVTCPADVVTDTVDGESYGLVSLLAASATDNTGVVSFWVTFGSITLPSGTMSPTRFEHTPSTPHVVVYHVADFDGNEAVCNATVTVNDDEPPKIACPTGVLLDIPDGVVTVAVSLPVPDVTDNVPGEILIETTPANNSQFPAVESTIVTYIATDRAGNVASCNITVFIEDNIPPVLTCPDNMTLPTLFNRSYGPVSWPNPTATDNIPDQPIAITSDIQQGALFPLGPVTIELIGTDSAGNNGSCHFTITIIDIENPVIYGCPGNLNYSTDLGEPFGRASYEEPTAVDNSGSVEVIGLQRSNIFEIGPTEVVYVAVDKALNLAECRFTVTVYDMESPDVQNCPSDFEVFIIQLSMASTVTVGWQEPDFTDNSGIEVAVSSTPISNNQMQSVGTYPVTITGADPSGNTAVCTFIVEVRAYDMTPPHFDNDCPARFSFDNDPGSDSWFSEDHLVVAIDDNSGLATVVYTNELSSYPIGLTEVSVYAEDSAGNNATCSYIIEVVDVDPPNITNGCPGDIIINTALGVAVGYPTWTTPEATDNSGEVTLTSDHQSGDSFDIRDTLVTYTAIDAHNLTDTCTFVVTVIDIENPMIQSAPTDITEPTDPGLANAVVTWPLPSVTDNDQLVVTDTRSHDPGDVFPLGQTVVTYNFTDSSGNLVSHQFVVTVEDRQPPNFNDTCPTSAVEQFTPLGTATAVVQWAVPVAVDNVQVVNTTSNQVPMDVFPIGPTEVTYEAEDAAGNTGTCSFTVIVYDTEDPVFPICPMSILQATDEGSPFATVSWTVPNVTDNSGQTPTVEASDMPGDTFEIGSHTVTYLAEDNEGNTGLCSFVITVFDDEDPIFMWFPDDIMVNVPDDSGEVVVNWQLPNATDNAEPPSFDVTDYVPGHSFAIGDHDIVYTARDAAGNLVTRTLRISVSDIHLPVFDTCPPDVPSFISTDDSEAFATVTWRLPNATDNSGSAEVTSVPSPDGTFEIGFVNVTLTATDPSGNEAVCVFSFTVEDDEDPVFLSSPDNISISTDPGSAMGTATWDVPMVSDNSGDVTVTSTHQPGEQFNLGATTVIYTVNDTAGNEATVQFVVFVSDNEDPHFNQVPATIRVPTESGEPTASVDWPDLEPVDNVMVMAVSCDHSSGDTFDTGETLVTCNVTDSAGNTATATFTVIVGDSENPSIQCPESMIVDTDLGLPTAQVSFATTSSDNSGEVSVTCNPSSGSDIAVPGESVTCVATDPYSNSASCVFFILVLDEEPPVLFDCPSDIEVNEPPEDFINGSIGVTWAEPNMTDNVGVVDSRVTHLPGSVFTYGSQLVIYTAIDARGNTATCQFTINVIDMSPPVLTGCPEDLPPFPTDPGLDTSTAVSWQPPVVTDNAGVITVTLTHQPGSVFNLGDTNVSYVAVDSSGNMASCSFVVTVYDNEAPTFDGCPIQGIQNTTLPGSDLGQAFWDIPVHGDNVGVVTVTSTSDPGATFSLGASVVTYEATDAVGLTGTCTFPVSIQDRESPVLSCPSDIYHHTDVSAAGAFVTIPSVPATDNVDVITDVRCQAGSFFPIGPTEVSCFANDNSGNVGSCTFRVIVTADEEDPVIDSCPSDIIQFVSDGQTQLQVSWTTPNASDNSGNLTLSSSIDPGSRFSIGDTPVTYTAVDPFGNTAVCTFTVSVRDPTDTIPPTISCPSGILTSTDQGLVTAAATWQSPTASDDQGTPTVTSSPAMGFNFPIGTTVVVYTASDQGGNQATCSFNVSVVDNEAPVITNCPPGATYPVATASALALVSWNLPTATDNVAVESLSSNMENATSLGVGAYSVVYTAQDAAGLTDTCTFAIVVTADQCDVNDTQACPGDLTCIFITGIFKCECPFGFYRAPGTTTCLGSIEIRTTIIIVEFVYPNLVLPATFNDALLDPTTDEYHVMQADLERILTVIFSRLHRFFRIRVFNFFSGSIGFTMLGTFDNITNTSIEMFEQTLNDSITVGDLLAGSIYKVTPSSIKAHEIVCDEGYCLNGATCQASQMNYQSTCRCLEGYTGDRCEQQTLPTTDEPKMTTSEPTQGLSTLAIVLIAVSAMLVMFIVMMCLLCCCCLSAASSRRQKIRMYEAEHEYPTWPGYLYRANVLPRALGEGRYLSPNSRHPGFTRPYVATGDEEQMAHDLRMEYNMY</sequence>
<feature type="transmembrane region" description="Helical" evidence="4">
    <location>
        <begin position="4504"/>
        <end position="4533"/>
    </location>
</feature>
<keyword evidence="4" id="KW-0472">Membrane</keyword>
<evidence type="ECO:0008006" key="10">
    <source>
        <dbReference type="Google" id="ProtNLM"/>
    </source>
</evidence>
<keyword evidence="9" id="KW-1185">Reference proteome</keyword>
<dbReference type="PROSITE" id="PS50825">
    <property type="entry name" value="HYR"/>
    <property type="match status" value="32"/>
</dbReference>
<dbReference type="Gene3D" id="2.60.40.10">
    <property type="entry name" value="Immunoglobulins"/>
    <property type="match status" value="1"/>
</dbReference>
<evidence type="ECO:0000259" key="6">
    <source>
        <dbReference type="PROSITE" id="PS50026"/>
    </source>
</evidence>
<proteinExistence type="predicted"/>
<organism evidence="8 9">
    <name type="scientific">Patiria miniata</name>
    <name type="common">Bat star</name>
    <name type="synonym">Asterina miniata</name>
    <dbReference type="NCBI Taxonomy" id="46514"/>
    <lineage>
        <taxon>Eukaryota</taxon>
        <taxon>Metazoa</taxon>
        <taxon>Echinodermata</taxon>
        <taxon>Eleutherozoa</taxon>
        <taxon>Asterozoa</taxon>
        <taxon>Asteroidea</taxon>
        <taxon>Valvatacea</taxon>
        <taxon>Valvatida</taxon>
        <taxon>Asterinidae</taxon>
        <taxon>Patiria</taxon>
    </lineage>
</organism>
<feature type="domain" description="HYR" evidence="7">
    <location>
        <begin position="931"/>
        <end position="1025"/>
    </location>
</feature>
<feature type="domain" description="HYR" evidence="7">
    <location>
        <begin position="1310"/>
        <end position="1416"/>
    </location>
</feature>
<feature type="domain" description="HYR" evidence="7">
    <location>
        <begin position="1505"/>
        <end position="1599"/>
    </location>
</feature>